<evidence type="ECO:0000256" key="4">
    <source>
        <dbReference type="ARBA" id="ARBA00023143"/>
    </source>
</evidence>
<reference evidence="9 10" key="1">
    <citation type="submission" date="2014-11" db="EMBL/GenBank/DDBJ databases">
        <title>A Rickettsiales Symbiont of Amoebae With Ancient Features.</title>
        <authorList>
            <person name="Schulz F."/>
            <person name="Martijn J."/>
            <person name="Wascher F."/>
            <person name="Kostanjsek R."/>
            <person name="Ettema T.J."/>
            <person name="Horn M."/>
        </authorList>
    </citation>
    <scope>NUCLEOTIDE SEQUENCE [LARGE SCALE GENOMIC DNA]</scope>
    <source>
        <strain evidence="9 10">UWC36</strain>
    </source>
</reference>
<evidence type="ECO:0000259" key="8">
    <source>
        <dbReference type="Pfam" id="PF06429"/>
    </source>
</evidence>
<dbReference type="Proteomes" id="UP000031258">
    <property type="component" value="Unassembled WGS sequence"/>
</dbReference>
<comment type="similarity">
    <text evidence="2">Belongs to the flagella basal body rod proteins family.</text>
</comment>
<gene>
    <name evidence="9" type="primary">flgC_2</name>
    <name evidence="9" type="ORF">NF27_CG01890</name>
</gene>
<dbReference type="GO" id="GO:0030694">
    <property type="term" value="C:bacterial-type flagellum basal body, rod"/>
    <property type="evidence" value="ECO:0007669"/>
    <property type="project" value="UniProtKB-UniRule"/>
</dbReference>
<evidence type="ECO:0000256" key="1">
    <source>
        <dbReference type="ARBA" id="ARBA00004117"/>
    </source>
</evidence>
<dbReference type="Pfam" id="PF06429">
    <property type="entry name" value="Flg_bbr_C"/>
    <property type="match status" value="1"/>
</dbReference>
<feature type="signal peptide" evidence="7">
    <location>
        <begin position="1"/>
        <end position="23"/>
    </location>
</feature>
<keyword evidence="9" id="KW-0966">Cell projection</keyword>
<dbReference type="InterPro" id="IPR010930">
    <property type="entry name" value="Flg_bb/hook_C_dom"/>
</dbReference>
<feature type="domain" description="Flagellar basal-body/hook protein C-terminal" evidence="8">
    <location>
        <begin position="115"/>
        <end position="159"/>
    </location>
</feature>
<evidence type="ECO:0000256" key="2">
    <source>
        <dbReference type="ARBA" id="ARBA00009677"/>
    </source>
</evidence>
<dbReference type="NCBIfam" id="TIGR01395">
    <property type="entry name" value="FlgC"/>
    <property type="match status" value="1"/>
</dbReference>
<name>A0A0C1QKJ9_9RICK</name>
<evidence type="ECO:0000256" key="3">
    <source>
        <dbReference type="ARBA" id="ARBA00017941"/>
    </source>
</evidence>
<dbReference type="AlphaFoldDB" id="A0A0C1QKJ9"/>
<dbReference type="STRING" id="86105.NF27_CG01890"/>
<protein>
    <recommendedName>
        <fullName evidence="3 6">Flagellar basal-body rod protein FlgC</fullName>
    </recommendedName>
</protein>
<keyword evidence="9" id="KW-0282">Flagellum</keyword>
<organism evidence="9 10">
    <name type="scientific">Candidatus Jidaibacter acanthamoebae</name>
    <dbReference type="NCBI Taxonomy" id="86105"/>
    <lineage>
        <taxon>Bacteria</taxon>
        <taxon>Pseudomonadati</taxon>
        <taxon>Pseudomonadota</taxon>
        <taxon>Alphaproteobacteria</taxon>
        <taxon>Rickettsiales</taxon>
        <taxon>Candidatus Midichloriaceae</taxon>
        <taxon>Candidatus Jidaibacter</taxon>
    </lineage>
</organism>
<dbReference type="EMBL" id="JSWE01000058">
    <property type="protein sequence ID" value="KIE06009.1"/>
    <property type="molecule type" value="Genomic_DNA"/>
</dbReference>
<evidence type="ECO:0000256" key="5">
    <source>
        <dbReference type="ARBA" id="ARBA00025933"/>
    </source>
</evidence>
<evidence type="ECO:0000256" key="6">
    <source>
        <dbReference type="RuleBase" id="RU362062"/>
    </source>
</evidence>
<evidence type="ECO:0000313" key="10">
    <source>
        <dbReference type="Proteomes" id="UP000031258"/>
    </source>
</evidence>
<keyword evidence="4 6" id="KW-0975">Bacterial flagellum</keyword>
<comment type="caution">
    <text evidence="9">The sequence shown here is derived from an EMBL/GenBank/DDBJ whole genome shotgun (WGS) entry which is preliminary data.</text>
</comment>
<proteinExistence type="inferred from homology"/>
<evidence type="ECO:0000256" key="7">
    <source>
        <dbReference type="SAM" id="SignalP"/>
    </source>
</evidence>
<dbReference type="InterPro" id="IPR006299">
    <property type="entry name" value="FlgC"/>
</dbReference>
<feature type="chain" id="PRO_5002136884" description="Flagellar basal-body rod protein FlgC" evidence="7">
    <location>
        <begin position="24"/>
        <end position="161"/>
    </location>
</feature>
<accession>A0A0C1QKJ9</accession>
<keyword evidence="7" id="KW-0732">Signal</keyword>
<sequence length="161" mass="17970">MKWGRGMLKFFALFNILAITSYAGEGDSLSSAIAISAAGMRAQNERLKIITQNIANSEVTGANPNEDPYRRKQIIFKNVYNDNLKAVTVKVDRITPDKSDFILKYEPNHPAADANGYVKYPNINNVIESVDAKEAQRTFEANLSAMEIARANQSKIIDLMR</sequence>
<dbReference type="PANTHER" id="PTHR30435">
    <property type="entry name" value="FLAGELLAR PROTEIN"/>
    <property type="match status" value="1"/>
</dbReference>
<evidence type="ECO:0000313" key="9">
    <source>
        <dbReference type="EMBL" id="KIE06009.1"/>
    </source>
</evidence>
<keyword evidence="10" id="KW-1185">Reference proteome</keyword>
<dbReference type="GO" id="GO:0071978">
    <property type="term" value="P:bacterial-type flagellum-dependent swarming motility"/>
    <property type="evidence" value="ECO:0007669"/>
    <property type="project" value="TreeGrafter"/>
</dbReference>
<dbReference type="PANTHER" id="PTHR30435:SF2">
    <property type="entry name" value="FLAGELLAR BASAL-BODY ROD PROTEIN FLGC"/>
    <property type="match status" value="1"/>
</dbReference>
<keyword evidence="9" id="KW-0969">Cilium</keyword>
<dbReference type="PATRIC" id="fig|86105.3.peg.425"/>
<comment type="subunit">
    <text evidence="5 6">The basal body constitutes a major portion of the flagellar organelle and consists of four rings (L,P,S, and M) mounted on a central rod. The rod consists of about 26 subunits of FlgG in the distal portion, and FlgB, FlgC and FlgF are thought to build up the proximal portion of the rod with about 6 subunits each.</text>
</comment>
<comment type="subcellular location">
    <subcellularLocation>
        <location evidence="1 6">Bacterial flagellum basal body</location>
    </subcellularLocation>
</comment>